<dbReference type="SUPFAM" id="SSF52540">
    <property type="entry name" value="P-loop containing nucleoside triphosphate hydrolases"/>
    <property type="match status" value="2"/>
</dbReference>
<dbReference type="InterPro" id="IPR027417">
    <property type="entry name" value="P-loop_NTPase"/>
</dbReference>
<dbReference type="GO" id="GO:0006281">
    <property type="term" value="P:DNA repair"/>
    <property type="evidence" value="ECO:0007669"/>
    <property type="project" value="TreeGrafter"/>
</dbReference>
<dbReference type="KEGG" id="pbu:L21SP3_01442"/>
<dbReference type="Proteomes" id="UP000188273">
    <property type="component" value="Chromosome"/>
</dbReference>
<dbReference type="SMART" id="SM00490">
    <property type="entry name" value="HELICc"/>
    <property type="match status" value="1"/>
</dbReference>
<dbReference type="GO" id="GO:0031297">
    <property type="term" value="P:replication fork processing"/>
    <property type="evidence" value="ECO:0007669"/>
    <property type="project" value="TreeGrafter"/>
</dbReference>
<dbReference type="SUPFAM" id="SSF56024">
    <property type="entry name" value="Phospholipase D/nuclease"/>
    <property type="match status" value="1"/>
</dbReference>
<feature type="domain" description="Helicase C-terminal" evidence="3">
    <location>
        <begin position="665"/>
        <end position="863"/>
    </location>
</feature>
<dbReference type="RefSeq" id="WP_077540213.1">
    <property type="nucleotide sequence ID" value="NZ_CP019633.1"/>
</dbReference>
<evidence type="ECO:0000259" key="3">
    <source>
        <dbReference type="PROSITE" id="PS51194"/>
    </source>
</evidence>
<dbReference type="InterPro" id="IPR049730">
    <property type="entry name" value="SNF2/RAD54-like_C"/>
</dbReference>
<dbReference type="Pfam" id="PF00271">
    <property type="entry name" value="Helicase_C"/>
    <property type="match status" value="1"/>
</dbReference>
<proteinExistence type="predicted"/>
<feature type="domain" description="Helicase ATP-binding" evidence="2">
    <location>
        <begin position="244"/>
        <end position="396"/>
    </location>
</feature>
<dbReference type="PANTHER" id="PTHR45766">
    <property type="entry name" value="DNA ANNEALING HELICASE AND ENDONUCLEASE ZRANB3 FAMILY MEMBER"/>
    <property type="match status" value="1"/>
</dbReference>
<name>A0A1Q2HQS9_9BACT</name>
<dbReference type="GO" id="GO:0005524">
    <property type="term" value="F:ATP binding"/>
    <property type="evidence" value="ECO:0007669"/>
    <property type="project" value="InterPro"/>
</dbReference>
<dbReference type="Gene3D" id="3.40.50.300">
    <property type="entry name" value="P-loop containing nucleotide triphosphate hydrolases"/>
    <property type="match status" value="1"/>
</dbReference>
<keyword evidence="4" id="KW-0067">ATP-binding</keyword>
<dbReference type="InterPro" id="IPR038718">
    <property type="entry name" value="SNF2-like_sf"/>
</dbReference>
<sequence length="1051" mass="121586">MAKKLPVIIDNRSGNTVLQALQKLLPNLQKMDIATGVFEVGSLLHLEGLWQELDKIRIMMGNETTKTTKKVIIEGLLKTSDESIEQEKQRDDALTGLAAVREAISNKQIVLKTYSKAKFHAKSYLMESKEVSPVDFAIVGSSNFTRPGLTENLELNLFSTDQAHIEGLRSWYDQVWKEGEDVSPEIINVIAPHLKEYAPFTAYAKALYEFFAGREKSQDEWELTESVLYSRLSQYQKDGYHQALQIADRWGGSLVCDGVGLGKTFIGLMILERCLHEDQRILLIVPKSAEESVWRANIQRYLKPHYAIELNERLRIERHTSFGREGLINEDWLNYYRKRSDVIIMDEAHHFRNPRTNRGQLFMDLAADKKLYMLTATPINNSLDDLYHLINYFAQGKKDHFSSIRIQNLRGHFLDAEKRMEKKHPETEVAEIAEDEDFLRTDDLLRNVLIQRSRKYVKKSEGIDGDGPLFPQRQKPRVVHYSLKSVYESLYGEIKEAFDKKNPFLSLAIYNTSAYHKDPDKQTAEYQKLVVGLIRTLLLKRLESSFKAFEASVEDLLAKMAQFLKYFSPGLFQAWETKNTRWWKLAQSHIVERLELNEKDTENEEEDDIPEFAQDFDPDQHDMDKLMADVEEDMELLTNFLSKIYRRFYIKGKEGEAEDPEKDSKLQNLLALFSDEPLLNNQKAIIFTEFRNTARYLKDQLTKAGLENVEQVDSGRNVTNREMVIKRFAPYYNCGLADSPDLLGQTELSKCLDDPIDILISTDVLSEGLNLQDASLIINYDLHWNPVRLMQRIGRVDRRLNPDIEEMLDRPPELKHKVYFWNFLPPKELEDLLHLKKKLDGKILRINKTLGIEGALLTPDDPDMAMKLFNERYEGKETIEELMRLEKQRIEAENPQIWQSLEKLPKRLFSGKKAGAGFGAIVNRRGEEIDRLEPNTKPGLFACYRMPPIIGKAAEYLEEVTQEKYDPEKHPQGEVKWYFRDDETGKISEVLEETWTAVRCAKDTARTVEQGVTKLAPARKDIEKHIKNTYLKDIQAPIGAKPTLISWMEIS</sequence>
<dbReference type="GO" id="GO:0016787">
    <property type="term" value="F:hydrolase activity"/>
    <property type="evidence" value="ECO:0007669"/>
    <property type="project" value="UniProtKB-KW"/>
</dbReference>
<dbReference type="CDD" id="cd18793">
    <property type="entry name" value="SF2_C_SNF"/>
    <property type="match status" value="1"/>
</dbReference>
<keyword evidence="5" id="KW-1185">Reference proteome</keyword>
<dbReference type="STRING" id="1940790.L21SP3_01442"/>
<accession>A0A1Q2HQS9</accession>
<keyword evidence="4" id="KW-0547">Nucleotide-binding</keyword>
<dbReference type="AlphaFoldDB" id="A0A1Q2HQS9"/>
<dbReference type="PROSITE" id="PS51192">
    <property type="entry name" value="HELICASE_ATP_BIND_1"/>
    <property type="match status" value="1"/>
</dbReference>
<dbReference type="InterPro" id="IPR014001">
    <property type="entry name" value="Helicase_ATP-bd"/>
</dbReference>
<dbReference type="SMART" id="SM00487">
    <property type="entry name" value="DEXDc"/>
    <property type="match status" value="1"/>
</dbReference>
<evidence type="ECO:0000256" key="1">
    <source>
        <dbReference type="ARBA" id="ARBA00022801"/>
    </source>
</evidence>
<dbReference type="GO" id="GO:0004386">
    <property type="term" value="F:helicase activity"/>
    <property type="evidence" value="ECO:0007669"/>
    <property type="project" value="UniProtKB-KW"/>
</dbReference>
<evidence type="ECO:0000313" key="4">
    <source>
        <dbReference type="EMBL" id="AQQ09634.1"/>
    </source>
</evidence>
<dbReference type="Gene3D" id="3.40.50.10810">
    <property type="entry name" value="Tandem AAA-ATPase domain"/>
    <property type="match status" value="1"/>
</dbReference>
<dbReference type="PANTHER" id="PTHR45766:SF6">
    <property type="entry name" value="SWI_SNF-RELATED MATRIX-ASSOCIATED ACTIN-DEPENDENT REGULATOR OF CHROMATIN SUBFAMILY A-LIKE PROTEIN 1"/>
    <property type="match status" value="1"/>
</dbReference>
<evidence type="ECO:0000313" key="5">
    <source>
        <dbReference type="Proteomes" id="UP000188273"/>
    </source>
</evidence>
<organism evidence="4 5">
    <name type="scientific">Sedimentisphaera cyanobacteriorum</name>
    <dbReference type="NCBI Taxonomy" id="1940790"/>
    <lineage>
        <taxon>Bacteria</taxon>
        <taxon>Pseudomonadati</taxon>
        <taxon>Planctomycetota</taxon>
        <taxon>Phycisphaerae</taxon>
        <taxon>Sedimentisphaerales</taxon>
        <taxon>Sedimentisphaeraceae</taxon>
        <taxon>Sedimentisphaera</taxon>
    </lineage>
</organism>
<dbReference type="PROSITE" id="PS51194">
    <property type="entry name" value="HELICASE_CTER"/>
    <property type="match status" value="1"/>
</dbReference>
<reference evidence="5" key="1">
    <citation type="submission" date="2017-02" db="EMBL/GenBank/DDBJ databases">
        <title>Comparative genomics and description of representatives of a novel lineage of planctomycetes thriving in anoxic sediments.</title>
        <authorList>
            <person name="Spring S."/>
            <person name="Bunk B."/>
            <person name="Sproer C."/>
            <person name="Klenk H.-P."/>
        </authorList>
    </citation>
    <scope>NUCLEOTIDE SEQUENCE [LARGE SCALE GENOMIC DNA]</scope>
    <source>
        <strain evidence="5">L21-RPul-D3</strain>
    </source>
</reference>
<dbReference type="InterPro" id="IPR025202">
    <property type="entry name" value="PLD-like_dom"/>
</dbReference>
<protein>
    <submittedName>
        <fullName evidence="4">ATP-dependent helicase HepA</fullName>
    </submittedName>
</protein>
<dbReference type="OrthoDB" id="9814088at2"/>
<dbReference type="Pfam" id="PF00176">
    <property type="entry name" value="SNF2-rel_dom"/>
    <property type="match status" value="1"/>
</dbReference>
<keyword evidence="4" id="KW-0347">Helicase</keyword>
<dbReference type="InterPro" id="IPR000330">
    <property type="entry name" value="SNF2_N"/>
</dbReference>
<gene>
    <name evidence="4" type="ORF">L21SP3_01442</name>
</gene>
<keyword evidence="1" id="KW-0378">Hydrolase</keyword>
<evidence type="ECO:0000259" key="2">
    <source>
        <dbReference type="PROSITE" id="PS51192"/>
    </source>
</evidence>
<dbReference type="InterPro" id="IPR001650">
    <property type="entry name" value="Helicase_C-like"/>
</dbReference>
<dbReference type="Gene3D" id="3.30.870.10">
    <property type="entry name" value="Endonuclease Chain A"/>
    <property type="match status" value="1"/>
</dbReference>
<dbReference type="EMBL" id="CP019633">
    <property type="protein sequence ID" value="AQQ09634.1"/>
    <property type="molecule type" value="Genomic_DNA"/>
</dbReference>
<dbReference type="Pfam" id="PF13091">
    <property type="entry name" value="PLDc_2"/>
    <property type="match status" value="1"/>
</dbReference>